<organism evidence="1 2">
    <name type="scientific">Purpureocillium lavendulum</name>
    <dbReference type="NCBI Taxonomy" id="1247861"/>
    <lineage>
        <taxon>Eukaryota</taxon>
        <taxon>Fungi</taxon>
        <taxon>Dikarya</taxon>
        <taxon>Ascomycota</taxon>
        <taxon>Pezizomycotina</taxon>
        <taxon>Sordariomycetes</taxon>
        <taxon>Hypocreomycetidae</taxon>
        <taxon>Hypocreales</taxon>
        <taxon>Ophiocordycipitaceae</taxon>
        <taxon>Purpureocillium</taxon>
    </lineage>
</organism>
<name>A0AB34GA81_9HYPO</name>
<dbReference type="Proteomes" id="UP001163105">
    <property type="component" value="Unassembled WGS sequence"/>
</dbReference>
<proteinExistence type="predicted"/>
<evidence type="ECO:0000313" key="2">
    <source>
        <dbReference type="Proteomes" id="UP001163105"/>
    </source>
</evidence>
<reference evidence="1" key="1">
    <citation type="submission" date="2023-01" db="EMBL/GenBank/DDBJ databases">
        <title>The growth and conidiation of Purpureocillium lavendulum are regulated by nitrogen source and histone H3K14 acetylation.</title>
        <authorList>
            <person name="Tang P."/>
            <person name="Han J."/>
            <person name="Zhang C."/>
            <person name="Tang P."/>
            <person name="Qi F."/>
            <person name="Zhang K."/>
            <person name="Liang L."/>
        </authorList>
    </citation>
    <scope>NUCLEOTIDE SEQUENCE</scope>
    <source>
        <strain evidence="1">YMF1.00683</strain>
    </source>
</reference>
<protein>
    <submittedName>
        <fullName evidence="1">Histone H3 methyltransferase complex and RNA cleavage factor II complex, subunit SWD2</fullName>
    </submittedName>
</protein>
<keyword evidence="1" id="KW-0489">Methyltransferase</keyword>
<dbReference type="GO" id="GO:0008168">
    <property type="term" value="F:methyltransferase activity"/>
    <property type="evidence" value="ECO:0007669"/>
    <property type="project" value="UniProtKB-KW"/>
</dbReference>
<accession>A0AB34GA81</accession>
<keyword evidence="1" id="KW-0808">Transferase</keyword>
<keyword evidence="2" id="KW-1185">Reference proteome</keyword>
<gene>
    <name evidence="1" type="ORF">O9K51_01835</name>
</gene>
<dbReference type="GO" id="GO:0032259">
    <property type="term" value="P:methylation"/>
    <property type="evidence" value="ECO:0007669"/>
    <property type="project" value="UniProtKB-KW"/>
</dbReference>
<sequence length="288" mass="32371">MPPVWCLEQAKDSVCEQAKPKDEASVLTFDLQGLPMELQMRIFREAIHDSKPNVLKGVVRPLRRGQDRSVRDSKPDFPVDEESEPRIHGMLLQKGTEGTQRSCAATEASGGGCQADCKRGKRRAENVLGGLEKLSVRLGPVLAAGVNCSRLFLLWVGAWDLIDRMCPRLQELTLLEAKSDLCTDDPTIEARRRQREVQRANGRLIETEPCWLKADMLPLVAATMKFLSTNFQDFFPGLTMLRIRLVESVCYRDMVEWNRGNGQQVPLGSELVNTRGLPDVLFQHADDL</sequence>
<dbReference type="AlphaFoldDB" id="A0AB34GA81"/>
<comment type="caution">
    <text evidence="1">The sequence shown here is derived from an EMBL/GenBank/DDBJ whole genome shotgun (WGS) entry which is preliminary data.</text>
</comment>
<dbReference type="EMBL" id="JAQHRD010000001">
    <property type="protein sequence ID" value="KAJ6447060.1"/>
    <property type="molecule type" value="Genomic_DNA"/>
</dbReference>
<evidence type="ECO:0000313" key="1">
    <source>
        <dbReference type="EMBL" id="KAJ6447060.1"/>
    </source>
</evidence>